<dbReference type="SUPFAM" id="SSF51905">
    <property type="entry name" value="FAD/NAD(P)-binding domain"/>
    <property type="match status" value="1"/>
</dbReference>
<accession>A0A1T3CL11</accession>
<dbReference type="Gene3D" id="3.50.50.60">
    <property type="entry name" value="FAD/NAD(P)-binding domain"/>
    <property type="match status" value="1"/>
</dbReference>
<dbReference type="GO" id="GO:0016709">
    <property type="term" value="F:oxidoreductase activity, acting on paired donors, with incorporation or reduction of molecular oxygen, NAD(P)H as one donor, and incorporation of one atom of oxygen"/>
    <property type="evidence" value="ECO:0007669"/>
    <property type="project" value="UniProtKB-ARBA"/>
</dbReference>
<dbReference type="InterPro" id="IPR036188">
    <property type="entry name" value="FAD/NAD-bd_sf"/>
</dbReference>
<organism evidence="5 6">
    <name type="scientific">Trichoderma guizhouense</name>
    <dbReference type="NCBI Taxonomy" id="1491466"/>
    <lineage>
        <taxon>Eukaryota</taxon>
        <taxon>Fungi</taxon>
        <taxon>Dikarya</taxon>
        <taxon>Ascomycota</taxon>
        <taxon>Pezizomycotina</taxon>
        <taxon>Sordariomycetes</taxon>
        <taxon>Hypocreomycetidae</taxon>
        <taxon>Hypocreales</taxon>
        <taxon>Hypocreaceae</taxon>
        <taxon>Trichoderma</taxon>
    </lineage>
</organism>
<dbReference type="PANTHER" id="PTHR43004">
    <property type="entry name" value="TRK SYSTEM POTASSIUM UPTAKE PROTEIN"/>
    <property type="match status" value="1"/>
</dbReference>
<gene>
    <name evidence="5" type="ORF">A0O28_0102600</name>
</gene>
<reference evidence="5 6" key="1">
    <citation type="submission" date="2016-04" db="EMBL/GenBank/DDBJ databases">
        <title>Multiple horizontal gene transfer events from other fungi enriched the ability of the initially mycotrophic fungus Trichoderma (Ascomycota) to feed on dead plant biomass.</title>
        <authorList>
            <person name="Atanasova L."/>
            <person name="Chenthamara K."/>
            <person name="Zhang J."/>
            <person name="Grujic M."/>
            <person name="Henrissat B."/>
            <person name="Kuo A."/>
            <person name="Aertz A."/>
            <person name="Salamov A."/>
            <person name="Lipzen A."/>
            <person name="Labutti K."/>
            <person name="Barry K."/>
            <person name="Miao Y."/>
            <person name="Rahimi M.J."/>
            <person name="Shen Q."/>
            <person name="Grigoriev I.V."/>
            <person name="Kubicek C.P."/>
            <person name="Druzhinina I.S."/>
        </authorList>
    </citation>
    <scope>NUCLEOTIDE SEQUENCE [LARGE SCALE GENOMIC DNA]</scope>
    <source>
        <strain evidence="5 6">NJAU 4742</strain>
    </source>
</reference>
<dbReference type="Gene3D" id="3.30.9.10">
    <property type="entry name" value="D-Amino Acid Oxidase, subunit A, domain 2"/>
    <property type="match status" value="1"/>
</dbReference>
<feature type="domain" description="FAD-binding" evidence="4">
    <location>
        <begin position="10"/>
        <end position="379"/>
    </location>
</feature>
<dbReference type="PRINTS" id="PR00420">
    <property type="entry name" value="RNGMNOXGNASE"/>
</dbReference>
<keyword evidence="6" id="KW-1185">Reference proteome</keyword>
<evidence type="ECO:0000313" key="6">
    <source>
        <dbReference type="Proteomes" id="UP000191004"/>
    </source>
</evidence>
<dbReference type="EMBL" id="LVVK01000014">
    <property type="protein sequence ID" value="OPB41701.1"/>
    <property type="molecule type" value="Genomic_DNA"/>
</dbReference>
<sequence>MAIETLPSDTVLVVGGGPVGLLLVKTLAHHGVKSVLLERHYTTTTWPKMDLTNSRSMEIFRSLGMAEELRKLAVPAKFPFTCLFSTGLNDEKAASSWDLPSAEKLNEQILTQNNGSLPLEPWMRISQVIFESWLKNVCVEDPLVDIRSGWKATSAKENDDGVEVTAIDAKTGEETTFHSRYAVGCDGANSIVRESLGIKLDGGPLPGRALLVHFKSRDLTRLQKQGQFWHIFFPKTVEEGGSMKGAIIAQDEIDTWTIHRFLSADFDDSQLSSEDAVYSTLGGAGEPFPIKIDEVLVRSTWNPSVAIAQGFMGPKQRIFLAGDACHQMPPTGGYGMNTGIAEAFDLGWKLAAAVNDWAGPQLLATYEQERRAVALLALQTAKGHIGRLMAMPKAVEFSGQTFQAGGEEARAMLGRVHEYVQANDAHNKSLGVELGYRYTSSICLPDQAQDELPSPPEFDPRNYIPTTVSGYRAPHVFLKDKTPIFDQYGKDFTLIAFRNSQQHLQAIEWFTQSAERLKVPLRISSLDGETVAHSIWSADLVLVRPDGFVSWRGNSLDKLDTAYEVITKATGHD</sequence>
<dbReference type="PANTHER" id="PTHR43004:SF21">
    <property type="entry name" value="FAD-BINDING DOMAIN-CONTAINING PROTEIN-RELATED"/>
    <property type="match status" value="1"/>
</dbReference>
<comment type="caution">
    <text evidence="5">The sequence shown here is derived from an EMBL/GenBank/DDBJ whole genome shotgun (WGS) entry which is preliminary data.</text>
</comment>
<keyword evidence="3" id="KW-0560">Oxidoreductase</keyword>
<evidence type="ECO:0000256" key="2">
    <source>
        <dbReference type="ARBA" id="ARBA00022827"/>
    </source>
</evidence>
<dbReference type="OrthoDB" id="2690153at2759"/>
<dbReference type="Proteomes" id="UP000191004">
    <property type="component" value="Unassembled WGS sequence"/>
</dbReference>
<dbReference type="AlphaFoldDB" id="A0A1T3CL11"/>
<dbReference type="GO" id="GO:0071949">
    <property type="term" value="F:FAD binding"/>
    <property type="evidence" value="ECO:0007669"/>
    <property type="project" value="InterPro"/>
</dbReference>
<proteinExistence type="predicted"/>
<dbReference type="InterPro" id="IPR002938">
    <property type="entry name" value="FAD-bd"/>
</dbReference>
<evidence type="ECO:0000256" key="1">
    <source>
        <dbReference type="ARBA" id="ARBA00022630"/>
    </source>
</evidence>
<dbReference type="InterPro" id="IPR050641">
    <property type="entry name" value="RIFMO-like"/>
</dbReference>
<dbReference type="Pfam" id="PF01494">
    <property type="entry name" value="FAD_binding_3"/>
    <property type="match status" value="1"/>
</dbReference>
<protein>
    <recommendedName>
        <fullName evidence="4">FAD-binding domain-containing protein</fullName>
    </recommendedName>
</protein>
<evidence type="ECO:0000313" key="5">
    <source>
        <dbReference type="EMBL" id="OPB41701.1"/>
    </source>
</evidence>
<dbReference type="Gene3D" id="3.40.30.120">
    <property type="match status" value="1"/>
</dbReference>
<keyword evidence="2" id="KW-0274">FAD</keyword>
<evidence type="ECO:0000259" key="4">
    <source>
        <dbReference type="Pfam" id="PF01494"/>
    </source>
</evidence>
<dbReference type="Pfam" id="PF21274">
    <property type="entry name" value="Rng_hyd_C"/>
    <property type="match status" value="1"/>
</dbReference>
<keyword evidence="1" id="KW-0285">Flavoprotein</keyword>
<name>A0A1T3CL11_9HYPO</name>
<evidence type="ECO:0000256" key="3">
    <source>
        <dbReference type="ARBA" id="ARBA00023002"/>
    </source>
</evidence>